<evidence type="ECO:0008006" key="4">
    <source>
        <dbReference type="Google" id="ProtNLM"/>
    </source>
</evidence>
<evidence type="ECO:0000256" key="1">
    <source>
        <dbReference type="SAM" id="SignalP"/>
    </source>
</evidence>
<proteinExistence type="predicted"/>
<name>A0ABU4HXK1_9ACTN</name>
<dbReference type="Proteomes" id="UP001284601">
    <property type="component" value="Unassembled WGS sequence"/>
</dbReference>
<dbReference type="Gene3D" id="2.40.10.10">
    <property type="entry name" value="Trypsin-like serine proteases"/>
    <property type="match status" value="2"/>
</dbReference>
<keyword evidence="3" id="KW-1185">Reference proteome</keyword>
<reference evidence="3" key="1">
    <citation type="submission" date="2023-07" db="EMBL/GenBank/DDBJ databases">
        <title>Conexibacter stalactiti sp. nov., isolated from stalactites in a lava cave and emended description of the genus Conexibacter.</title>
        <authorList>
            <person name="Lee S.D."/>
        </authorList>
    </citation>
    <scope>NUCLEOTIDE SEQUENCE [LARGE SCALE GENOMIC DNA]</scope>
    <source>
        <strain evidence="3">KCTC 39840</strain>
    </source>
</reference>
<dbReference type="InterPro" id="IPR043504">
    <property type="entry name" value="Peptidase_S1_PA_chymotrypsin"/>
</dbReference>
<dbReference type="RefSeq" id="WP_318599876.1">
    <property type="nucleotide sequence ID" value="NZ_JAWSTH010000086.1"/>
</dbReference>
<dbReference type="EMBL" id="JAWSTH010000086">
    <property type="protein sequence ID" value="MDW5597412.1"/>
    <property type="molecule type" value="Genomic_DNA"/>
</dbReference>
<sequence length="238" mass="24312">MKRIATAATAALLAAAFAAPAASAATGVVSNGIAWTTHATPDPDNPNDYCTLGAVGTDSSGNKVGISAVHCIWREPDGATVYRWARTAAGRTPIGRLSHRGDYSTPPSGFTADWVVMQLNDDAVLTSNGPGARITGIAPATLPSATIGCKDGITSGVTCGLITAVSTANYWNLAYVAAGDSGGPFFVNDHDWAGINFGWTTGFPGVPGAVYVRATKILSDIEAGTNPVGKGFRITNTP</sequence>
<accession>A0ABU4HXK1</accession>
<evidence type="ECO:0000313" key="3">
    <source>
        <dbReference type="Proteomes" id="UP001284601"/>
    </source>
</evidence>
<dbReference type="SUPFAM" id="SSF50494">
    <property type="entry name" value="Trypsin-like serine proteases"/>
    <property type="match status" value="1"/>
</dbReference>
<evidence type="ECO:0000313" key="2">
    <source>
        <dbReference type="EMBL" id="MDW5597412.1"/>
    </source>
</evidence>
<comment type="caution">
    <text evidence="2">The sequence shown here is derived from an EMBL/GenBank/DDBJ whole genome shotgun (WGS) entry which is preliminary data.</text>
</comment>
<protein>
    <recommendedName>
        <fullName evidence="4">Peptidase S1 domain-containing protein</fullName>
    </recommendedName>
</protein>
<feature type="chain" id="PRO_5047494868" description="Peptidase S1 domain-containing protein" evidence="1">
    <location>
        <begin position="25"/>
        <end position="238"/>
    </location>
</feature>
<dbReference type="InterPro" id="IPR009003">
    <property type="entry name" value="Peptidase_S1_PA"/>
</dbReference>
<gene>
    <name evidence="2" type="ORF">R7226_23895</name>
</gene>
<keyword evidence="1" id="KW-0732">Signal</keyword>
<organism evidence="2 3">
    <name type="scientific">Conexibacter stalactiti</name>
    <dbReference type="NCBI Taxonomy" id="1940611"/>
    <lineage>
        <taxon>Bacteria</taxon>
        <taxon>Bacillati</taxon>
        <taxon>Actinomycetota</taxon>
        <taxon>Thermoleophilia</taxon>
        <taxon>Solirubrobacterales</taxon>
        <taxon>Conexibacteraceae</taxon>
        <taxon>Conexibacter</taxon>
    </lineage>
</organism>
<feature type="signal peptide" evidence="1">
    <location>
        <begin position="1"/>
        <end position="24"/>
    </location>
</feature>